<accession>A0A2I0QZM0</accession>
<comment type="caution">
    <text evidence="1">The sequence shown here is derived from an EMBL/GenBank/DDBJ whole genome shotgun (WGS) entry which is preliminary data.</text>
</comment>
<gene>
    <name evidence="1" type="ORF">CW751_13190</name>
</gene>
<dbReference type="AlphaFoldDB" id="A0A2I0QZM0"/>
<evidence type="ECO:0000313" key="1">
    <source>
        <dbReference type="EMBL" id="PKR79782.1"/>
    </source>
</evidence>
<reference evidence="1 2" key="1">
    <citation type="submission" date="2017-12" db="EMBL/GenBank/DDBJ databases">
        <title>The draft genome sequence of Brumimicrobium saltpan LHR20.</title>
        <authorList>
            <person name="Do Z.-J."/>
            <person name="Luo H.-R."/>
        </authorList>
    </citation>
    <scope>NUCLEOTIDE SEQUENCE [LARGE SCALE GENOMIC DNA]</scope>
    <source>
        <strain evidence="1 2">LHR20</strain>
    </source>
</reference>
<name>A0A2I0QZM0_9FLAO</name>
<dbReference type="EMBL" id="PJNI01000018">
    <property type="protein sequence ID" value="PKR79782.1"/>
    <property type="molecule type" value="Genomic_DNA"/>
</dbReference>
<evidence type="ECO:0000313" key="2">
    <source>
        <dbReference type="Proteomes" id="UP000236654"/>
    </source>
</evidence>
<dbReference type="OrthoDB" id="1467749at2"/>
<protein>
    <submittedName>
        <fullName evidence="1">Uncharacterized protein</fullName>
    </submittedName>
</protein>
<keyword evidence="2" id="KW-1185">Reference proteome</keyword>
<dbReference type="Proteomes" id="UP000236654">
    <property type="component" value="Unassembled WGS sequence"/>
</dbReference>
<proteinExistence type="predicted"/>
<sequence>MKLIRTRRRSRLENRYHPNMGRLCTQVTRIEKHFMGIPIETVHKYRETYNGEIKDCEDCVISKVELDNI</sequence>
<organism evidence="1 2">
    <name type="scientific">Brumimicrobium salinarum</name>
    <dbReference type="NCBI Taxonomy" id="2058658"/>
    <lineage>
        <taxon>Bacteria</taxon>
        <taxon>Pseudomonadati</taxon>
        <taxon>Bacteroidota</taxon>
        <taxon>Flavobacteriia</taxon>
        <taxon>Flavobacteriales</taxon>
        <taxon>Crocinitomicaceae</taxon>
        <taxon>Brumimicrobium</taxon>
    </lineage>
</organism>